<evidence type="ECO:0000256" key="4">
    <source>
        <dbReference type="ARBA" id="ARBA00022481"/>
    </source>
</evidence>
<evidence type="ECO:0000313" key="14">
    <source>
        <dbReference type="Proteomes" id="UP000480410"/>
    </source>
</evidence>
<name>A0A6B3NN05_9PSED</name>
<evidence type="ECO:0000256" key="10">
    <source>
        <dbReference type="ARBA" id="ARBA00030775"/>
    </source>
</evidence>
<proteinExistence type="inferred from homology"/>
<keyword evidence="6" id="KW-0812">Transmembrane</keyword>
<sequence>MMYALALLAVLVQLGVPAYSTMSSDLQRQAVAEQLAQALRGARSEALLRNHAVSLVAIEGNWSNGWRMGTETQQVLQEHRANRRVRVVGNQPLARQVRFGGLGVPEQTGGFQAGTLHVCAEPGHRSLYQVVLSRTGRVSVRRTASEEPLCAAPGSDQ</sequence>
<dbReference type="Proteomes" id="UP000480410">
    <property type="component" value="Unassembled WGS sequence"/>
</dbReference>
<reference evidence="14 15" key="1">
    <citation type="submission" date="2020-02" db="EMBL/GenBank/DDBJ databases">
        <title>Broccoli isolated Pseudomonas sp.</title>
        <authorList>
            <person name="Fujikawa T."/>
            <person name="Sawada H."/>
        </authorList>
    </citation>
    <scope>NUCLEOTIDE SEQUENCE [LARGE SCALE GENOMIC DNA]</scope>
    <source>
        <strain evidence="13 15">MAFF212427</strain>
        <strain evidence="12 14">MAFF212428</strain>
    </source>
</reference>
<evidence type="ECO:0000256" key="1">
    <source>
        <dbReference type="ARBA" id="ARBA00004377"/>
    </source>
</evidence>
<keyword evidence="5" id="KW-0997">Cell inner membrane</keyword>
<dbReference type="GO" id="GO:0015628">
    <property type="term" value="P:protein secretion by the type II secretion system"/>
    <property type="evidence" value="ECO:0007669"/>
    <property type="project" value="InterPro"/>
</dbReference>
<dbReference type="GO" id="GO:0005886">
    <property type="term" value="C:plasma membrane"/>
    <property type="evidence" value="ECO:0007669"/>
    <property type="project" value="UniProtKB-SubCell"/>
</dbReference>
<keyword evidence="3" id="KW-1003">Cell membrane</keyword>
<dbReference type="RefSeq" id="WP_163940931.1">
    <property type="nucleotide sequence ID" value="NZ_JAAHBU010000028.1"/>
</dbReference>
<evidence type="ECO:0000256" key="3">
    <source>
        <dbReference type="ARBA" id="ARBA00022475"/>
    </source>
</evidence>
<dbReference type="GO" id="GO:0015627">
    <property type="term" value="C:type II protein secretion system complex"/>
    <property type="evidence" value="ECO:0007669"/>
    <property type="project" value="InterPro"/>
</dbReference>
<comment type="caution">
    <text evidence="13">The sequence shown here is derived from an EMBL/GenBank/DDBJ whole genome shotgun (WGS) entry which is preliminary data.</text>
</comment>
<dbReference type="Proteomes" id="UP000482634">
    <property type="component" value="Unassembled WGS sequence"/>
</dbReference>
<keyword evidence="8" id="KW-0472">Membrane</keyword>
<keyword evidence="7" id="KW-1133">Transmembrane helix</keyword>
<accession>A0A6B3NN05</accession>
<evidence type="ECO:0000256" key="7">
    <source>
        <dbReference type="ARBA" id="ARBA00022989"/>
    </source>
</evidence>
<evidence type="ECO:0000256" key="9">
    <source>
        <dbReference type="ARBA" id="ARBA00025772"/>
    </source>
</evidence>
<evidence type="ECO:0000313" key="13">
    <source>
        <dbReference type="EMBL" id="NER62983.1"/>
    </source>
</evidence>
<dbReference type="AlphaFoldDB" id="A0A6B3NN05"/>
<accession>A0A6M0CV09</accession>
<feature type="domain" description="General secretion pathway GspH" evidence="11">
    <location>
        <begin position="32"/>
        <end position="136"/>
    </location>
</feature>
<evidence type="ECO:0000313" key="12">
    <source>
        <dbReference type="EMBL" id="NER61465.1"/>
    </source>
</evidence>
<evidence type="ECO:0000256" key="5">
    <source>
        <dbReference type="ARBA" id="ARBA00022519"/>
    </source>
</evidence>
<evidence type="ECO:0000256" key="8">
    <source>
        <dbReference type="ARBA" id="ARBA00023136"/>
    </source>
</evidence>
<organism evidence="13 15">
    <name type="scientific">Pseudomonas brassicae</name>
    <dbReference type="NCBI Taxonomy" id="2708063"/>
    <lineage>
        <taxon>Bacteria</taxon>
        <taxon>Pseudomonadati</taxon>
        <taxon>Pseudomonadota</taxon>
        <taxon>Gammaproteobacteria</taxon>
        <taxon>Pseudomonadales</taxon>
        <taxon>Pseudomonadaceae</taxon>
        <taxon>Pseudomonas</taxon>
    </lineage>
</organism>
<evidence type="ECO:0000259" key="11">
    <source>
        <dbReference type="Pfam" id="PF12019"/>
    </source>
</evidence>
<comment type="subcellular location">
    <subcellularLocation>
        <location evidence="1">Cell inner membrane</location>
        <topology evidence="1">Single-pass membrane protein</topology>
    </subcellularLocation>
</comment>
<dbReference type="InterPro" id="IPR022346">
    <property type="entry name" value="T2SS_GspH"/>
</dbReference>
<keyword evidence="4" id="KW-0488">Methylation</keyword>
<protein>
    <recommendedName>
        <fullName evidence="2">Type II secretion system protein H</fullName>
    </recommendedName>
    <alternativeName>
        <fullName evidence="10">General secretion pathway protein H</fullName>
    </alternativeName>
</protein>
<keyword evidence="15" id="KW-1185">Reference proteome</keyword>
<dbReference type="EMBL" id="JAAHBU010000028">
    <property type="protein sequence ID" value="NER62983.1"/>
    <property type="molecule type" value="Genomic_DNA"/>
</dbReference>
<evidence type="ECO:0000313" key="15">
    <source>
        <dbReference type="Proteomes" id="UP000482634"/>
    </source>
</evidence>
<dbReference type="Pfam" id="PF12019">
    <property type="entry name" value="GspH"/>
    <property type="match status" value="1"/>
</dbReference>
<dbReference type="EMBL" id="JAAHBV010000436">
    <property type="protein sequence ID" value="NER61465.1"/>
    <property type="molecule type" value="Genomic_DNA"/>
</dbReference>
<gene>
    <name evidence="12" type="ORF">G3435_18875</name>
    <name evidence="13" type="ORF">G3436_02545</name>
</gene>
<dbReference type="Gene3D" id="3.55.40.10">
    <property type="entry name" value="minor pseudopilin epsh domain"/>
    <property type="match status" value="1"/>
</dbReference>
<evidence type="ECO:0000256" key="2">
    <source>
        <dbReference type="ARBA" id="ARBA00021549"/>
    </source>
</evidence>
<evidence type="ECO:0000256" key="6">
    <source>
        <dbReference type="ARBA" id="ARBA00022692"/>
    </source>
</evidence>
<dbReference type="InterPro" id="IPR045584">
    <property type="entry name" value="Pilin-like"/>
</dbReference>
<comment type="similarity">
    <text evidence="9">Belongs to the GSP H family.</text>
</comment>
<dbReference type="SUPFAM" id="SSF54523">
    <property type="entry name" value="Pili subunits"/>
    <property type="match status" value="1"/>
</dbReference>